<reference evidence="1" key="1">
    <citation type="submission" date="2023-04" db="EMBL/GenBank/DDBJ databases">
        <title>A chromosome-level genome assembly of the parasitoid wasp Eretmocerus hayati.</title>
        <authorList>
            <person name="Zhong Y."/>
            <person name="Liu S."/>
            <person name="Liu Y."/>
        </authorList>
    </citation>
    <scope>NUCLEOTIDE SEQUENCE</scope>
    <source>
        <strain evidence="1">ZJU_SS_LIU_2023</strain>
    </source>
</reference>
<dbReference type="EMBL" id="CM056744">
    <property type="protein sequence ID" value="KAJ8665316.1"/>
    <property type="molecule type" value="Genomic_DNA"/>
</dbReference>
<keyword evidence="2" id="KW-1185">Reference proteome</keyword>
<sequence length="165" mass="18364">MEVATNAVAAGTSSAEPQESSPFIAPTTGIKRTRSTTSSSASTLDTKVNSKNVKMCAKPPIKKQCTKEEIDLLMKPTEKFFDENSEKYPLSFADFKTFLKDCYGQSNLIPIARGYSTDIENLIKQLRDTYPHVDSRKMKSRITKVKNSLEKPGDQQVIESSTDDE</sequence>
<gene>
    <name evidence="1" type="ORF">QAD02_006978</name>
</gene>
<evidence type="ECO:0000313" key="2">
    <source>
        <dbReference type="Proteomes" id="UP001239111"/>
    </source>
</evidence>
<organism evidence="1 2">
    <name type="scientific">Eretmocerus hayati</name>
    <dbReference type="NCBI Taxonomy" id="131215"/>
    <lineage>
        <taxon>Eukaryota</taxon>
        <taxon>Metazoa</taxon>
        <taxon>Ecdysozoa</taxon>
        <taxon>Arthropoda</taxon>
        <taxon>Hexapoda</taxon>
        <taxon>Insecta</taxon>
        <taxon>Pterygota</taxon>
        <taxon>Neoptera</taxon>
        <taxon>Endopterygota</taxon>
        <taxon>Hymenoptera</taxon>
        <taxon>Apocrita</taxon>
        <taxon>Proctotrupomorpha</taxon>
        <taxon>Chalcidoidea</taxon>
        <taxon>Aphelinidae</taxon>
        <taxon>Aphelininae</taxon>
        <taxon>Eretmocerus</taxon>
    </lineage>
</organism>
<comment type="caution">
    <text evidence="1">The sequence shown here is derived from an EMBL/GenBank/DDBJ whole genome shotgun (WGS) entry which is preliminary data.</text>
</comment>
<name>A0ACC2N2S2_9HYME</name>
<protein>
    <submittedName>
        <fullName evidence="1">Uncharacterized protein</fullName>
    </submittedName>
</protein>
<dbReference type="Proteomes" id="UP001239111">
    <property type="component" value="Chromosome 4"/>
</dbReference>
<evidence type="ECO:0000313" key="1">
    <source>
        <dbReference type="EMBL" id="KAJ8665316.1"/>
    </source>
</evidence>
<proteinExistence type="predicted"/>
<accession>A0ACC2N2S2</accession>